<dbReference type="InterPro" id="IPR010173">
    <property type="entry name" value="CRISPR-assoc_Csm5"/>
</dbReference>
<proteinExistence type="inferred from homology"/>
<dbReference type="InterPro" id="IPR005537">
    <property type="entry name" value="RAMP_III_fam"/>
</dbReference>
<evidence type="ECO:0000313" key="9">
    <source>
        <dbReference type="Proteomes" id="UP000831768"/>
    </source>
</evidence>
<evidence type="ECO:0000313" key="8">
    <source>
        <dbReference type="EMBL" id="UPM42477.1"/>
    </source>
</evidence>
<keyword evidence="4" id="KW-0694">RNA-binding</keyword>
<name>A0A8U0A3C2_9EURY</name>
<dbReference type="AlphaFoldDB" id="A0A8U0A3C2"/>
<dbReference type="PANTHER" id="PTHR38007:SF1">
    <property type="entry name" value="CRISPR SYSTEM CMS PROTEIN CSM5"/>
    <property type="match status" value="1"/>
</dbReference>
<dbReference type="GO" id="GO:0003723">
    <property type="term" value="F:RNA binding"/>
    <property type="evidence" value="ECO:0007669"/>
    <property type="project" value="UniProtKB-KW"/>
</dbReference>
<sequence length="437" mass="48984">MKRENELTIDLELTVKSPVHIGTGDTQVGNEYRIDGADAEAIDIPRYLDDNPGKAEDVISVMKDEMSMAGLPDVEESYARYPLRAWVDSESIRGSPVQVAIKDGTNTPYIPGSSLKGWLRTALAYRVLDEKTKGSFLKKAIADVDEDEDITALFRSESGDLKSDLLRCVTIRDAHPVSDPTLALCEIDTRRYKSAERDDESQETGDPSWMGFSPTYAEFLLPTESLDTATQATFTTEIQVDIGLLQRLLGSRAEPDVTVFGDELTKDRIQATIIDALQRFQQGVISEERSILFGWPDSENTVMDNFYEERLKRFISDPSEKDILFRVGANTGQYSKTVMEVLPARTKILTNVDDTLSHKNETDCGGELSIEDDETDTLSCEECGEVVEPTFRQVDQFPKTRRGVQRLEADPSEDTDDSTEWQYYPLGWIEASLRGPL</sequence>
<dbReference type="EMBL" id="CP096019">
    <property type="protein sequence ID" value="UPM42477.1"/>
    <property type="molecule type" value="Genomic_DNA"/>
</dbReference>
<protein>
    <recommendedName>
        <fullName evidence="3">CRISPR system Cms protein Csm5</fullName>
    </recommendedName>
    <alternativeName>
        <fullName evidence="6">CRISPR type III A-associated protein Csm5</fullName>
    </alternativeName>
</protein>
<dbReference type="GO" id="GO:0051607">
    <property type="term" value="P:defense response to virus"/>
    <property type="evidence" value="ECO:0007669"/>
    <property type="project" value="UniProtKB-KW"/>
</dbReference>
<evidence type="ECO:0000256" key="1">
    <source>
        <dbReference type="ARBA" id="ARBA00003088"/>
    </source>
</evidence>
<evidence type="ECO:0000256" key="2">
    <source>
        <dbReference type="ARBA" id="ARBA00006680"/>
    </source>
</evidence>
<dbReference type="KEGG" id="haad:MW046_11000"/>
<comment type="function">
    <text evidence="1">This subunit might be involved in maturation of a crRNA intermediate to its mature form.</text>
</comment>
<dbReference type="PANTHER" id="PTHR38007">
    <property type="entry name" value="CRISPR SYSTEM CMS PROTEIN CSM5"/>
    <property type="match status" value="1"/>
</dbReference>
<evidence type="ECO:0000256" key="5">
    <source>
        <dbReference type="ARBA" id="ARBA00023118"/>
    </source>
</evidence>
<dbReference type="Proteomes" id="UP000831768">
    <property type="component" value="Chromosome"/>
</dbReference>
<evidence type="ECO:0000256" key="6">
    <source>
        <dbReference type="ARBA" id="ARBA00031720"/>
    </source>
</evidence>
<keyword evidence="5" id="KW-0051">Antiviral defense</keyword>
<reference evidence="8" key="1">
    <citation type="submission" date="2022-04" db="EMBL/GenBank/DDBJ databases">
        <title>Halocatena sp. nov., isolated from a salt lake.</title>
        <authorList>
            <person name="Cui H.-L."/>
        </authorList>
    </citation>
    <scope>NUCLEOTIDE SEQUENCE</scope>
    <source>
        <strain evidence="8">AD-1</strain>
    </source>
</reference>
<evidence type="ECO:0000256" key="3">
    <source>
        <dbReference type="ARBA" id="ARBA00016113"/>
    </source>
</evidence>
<feature type="domain" description="CRISPR type III-associated protein" evidence="7">
    <location>
        <begin position="12"/>
        <end position="247"/>
    </location>
</feature>
<dbReference type="GeneID" id="71928581"/>
<evidence type="ECO:0000259" key="7">
    <source>
        <dbReference type="Pfam" id="PF03787"/>
    </source>
</evidence>
<organism evidence="8 9">
    <name type="scientific">Halocatena salina</name>
    <dbReference type="NCBI Taxonomy" id="2934340"/>
    <lineage>
        <taxon>Archaea</taxon>
        <taxon>Methanobacteriati</taxon>
        <taxon>Methanobacteriota</taxon>
        <taxon>Stenosarchaea group</taxon>
        <taxon>Halobacteria</taxon>
        <taxon>Halobacteriales</taxon>
        <taxon>Natronomonadaceae</taxon>
        <taxon>Halocatena</taxon>
    </lineage>
</organism>
<gene>
    <name evidence="8" type="primary">csm5</name>
    <name evidence="8" type="ORF">MW046_11000</name>
</gene>
<dbReference type="RefSeq" id="WP_247993150.1">
    <property type="nucleotide sequence ID" value="NZ_CP096019.1"/>
</dbReference>
<dbReference type="NCBIfam" id="TIGR01899">
    <property type="entry name" value="cas_TM1807_csm5"/>
    <property type="match status" value="1"/>
</dbReference>
<keyword evidence="9" id="KW-1185">Reference proteome</keyword>
<comment type="similarity">
    <text evidence="2">Belongs to the CRISPR-associated Csm5 family.</text>
</comment>
<accession>A0A8U0A3C2</accession>
<dbReference type="Pfam" id="PF03787">
    <property type="entry name" value="RAMPs"/>
    <property type="match status" value="1"/>
</dbReference>
<evidence type="ECO:0000256" key="4">
    <source>
        <dbReference type="ARBA" id="ARBA00022884"/>
    </source>
</evidence>